<dbReference type="HOGENOM" id="CLU_914077_0_0_0"/>
<accession>C1F3X2</accession>
<evidence type="ECO:0008006" key="4">
    <source>
        <dbReference type="Google" id="ProtNLM"/>
    </source>
</evidence>
<dbReference type="Proteomes" id="UP000002207">
    <property type="component" value="Chromosome"/>
</dbReference>
<proteinExistence type="predicted"/>
<protein>
    <recommendedName>
        <fullName evidence="4">Lipoprotein</fullName>
    </recommendedName>
</protein>
<evidence type="ECO:0000313" key="3">
    <source>
        <dbReference type="Proteomes" id="UP000002207"/>
    </source>
</evidence>
<name>C1F3X2_ACIC5</name>
<evidence type="ECO:0000256" key="1">
    <source>
        <dbReference type="SAM" id="SignalP"/>
    </source>
</evidence>
<gene>
    <name evidence="2" type="ordered locus">ACP_2912</name>
</gene>
<keyword evidence="1" id="KW-0732">Signal</keyword>
<evidence type="ECO:0000313" key="2">
    <source>
        <dbReference type="EMBL" id="ACO33441.1"/>
    </source>
</evidence>
<organism evidence="2 3">
    <name type="scientific">Acidobacterium capsulatum (strain ATCC 51196 / DSM 11244 / BCRC 80197 / JCM 7670 / NBRC 15755 / NCIMB 13165 / 161)</name>
    <dbReference type="NCBI Taxonomy" id="240015"/>
    <lineage>
        <taxon>Bacteria</taxon>
        <taxon>Pseudomonadati</taxon>
        <taxon>Acidobacteriota</taxon>
        <taxon>Terriglobia</taxon>
        <taxon>Terriglobales</taxon>
        <taxon>Acidobacteriaceae</taxon>
        <taxon>Acidobacterium</taxon>
    </lineage>
</organism>
<dbReference type="AlphaFoldDB" id="C1F3X2"/>
<reference evidence="2 3" key="1">
    <citation type="journal article" date="2009" name="Appl. Environ. Microbiol.">
        <title>Three genomes from the phylum Acidobacteria provide insight into the lifestyles of these microorganisms in soils.</title>
        <authorList>
            <person name="Ward N.L."/>
            <person name="Challacombe J.F."/>
            <person name="Janssen P.H."/>
            <person name="Henrissat B."/>
            <person name="Coutinho P.M."/>
            <person name="Wu M."/>
            <person name="Xie G."/>
            <person name="Haft D.H."/>
            <person name="Sait M."/>
            <person name="Badger J."/>
            <person name="Barabote R.D."/>
            <person name="Bradley B."/>
            <person name="Brettin T.S."/>
            <person name="Brinkac L.M."/>
            <person name="Bruce D."/>
            <person name="Creasy T."/>
            <person name="Daugherty S.C."/>
            <person name="Davidsen T.M."/>
            <person name="DeBoy R.T."/>
            <person name="Detter J.C."/>
            <person name="Dodson R.J."/>
            <person name="Durkin A.S."/>
            <person name="Ganapathy A."/>
            <person name="Gwinn-Giglio M."/>
            <person name="Han C.S."/>
            <person name="Khouri H."/>
            <person name="Kiss H."/>
            <person name="Kothari S.P."/>
            <person name="Madupu R."/>
            <person name="Nelson K.E."/>
            <person name="Nelson W.C."/>
            <person name="Paulsen I."/>
            <person name="Penn K."/>
            <person name="Ren Q."/>
            <person name="Rosovitz M.J."/>
            <person name="Selengut J.D."/>
            <person name="Shrivastava S."/>
            <person name="Sullivan S.A."/>
            <person name="Tapia R."/>
            <person name="Thompson L.S."/>
            <person name="Watkins K.L."/>
            <person name="Yang Q."/>
            <person name="Yu C."/>
            <person name="Zafar N."/>
            <person name="Zhou L."/>
            <person name="Kuske C.R."/>
        </authorList>
    </citation>
    <scope>NUCLEOTIDE SEQUENCE [LARGE SCALE GENOMIC DNA]</scope>
    <source>
        <strain evidence="3">ATCC 51196 / DSM 11244 / BCRC 80197 / JCM 7670 / NBRC 15755 / NCIMB 13165 / 161</strain>
    </source>
</reference>
<feature type="chain" id="PRO_5002909271" description="Lipoprotein" evidence="1">
    <location>
        <begin position="30"/>
        <end position="304"/>
    </location>
</feature>
<dbReference type="EMBL" id="CP001472">
    <property type="protein sequence ID" value="ACO33441.1"/>
    <property type="molecule type" value="Genomic_DNA"/>
</dbReference>
<feature type="signal peptide" evidence="1">
    <location>
        <begin position="1"/>
        <end position="29"/>
    </location>
</feature>
<sequence length="304" mass="32189">MRGRKLRTALLRGVLLAAIAACAAAPVWAAAAAPSPGIMITAVSRNESVLAGGISTGQWTPDGLAVVEPMAWLSPSGQWTDLPCNYRWVTDADLGLCKAFAQSYLAAPHAYTMVSAAGFGGTLLAPPMELGNCDSFGTTAAYTGVVVEDGAVAASDPGQFLSPPALVPETNAGYGALFRAFAVAVPMPATRLLGVRFFHLTLDGQALVVAQRSFLDFANAGPSDASTVRLIFAIGEMQGRHFHLLFWKQNETEENEQVLGTVRLRNGAQFLLTSVNTPEAQFFRAYTVRDGQLRLVFQGGGYSC</sequence>
<dbReference type="InParanoid" id="C1F3X2"/>
<keyword evidence="3" id="KW-1185">Reference proteome</keyword>
<dbReference type="RefSeq" id="WP_015897968.1">
    <property type="nucleotide sequence ID" value="NC_012483.1"/>
</dbReference>
<dbReference type="KEGG" id="aca:ACP_2912"/>